<dbReference type="SUPFAM" id="SSF52833">
    <property type="entry name" value="Thioredoxin-like"/>
    <property type="match status" value="2"/>
</dbReference>
<evidence type="ECO:0000313" key="7">
    <source>
        <dbReference type="EMBL" id="RKF57868.1"/>
    </source>
</evidence>
<dbReference type="Pfam" id="PF00462">
    <property type="entry name" value="Glutaredoxin"/>
    <property type="match status" value="1"/>
</dbReference>
<dbReference type="EMBL" id="MCBQ01018571">
    <property type="protein sequence ID" value="RKF57868.1"/>
    <property type="molecule type" value="Genomic_DNA"/>
</dbReference>
<evidence type="ECO:0000256" key="1">
    <source>
        <dbReference type="ARBA" id="ARBA00022723"/>
    </source>
</evidence>
<dbReference type="CDD" id="cd03028">
    <property type="entry name" value="GRX_PICOT_like"/>
    <property type="match status" value="1"/>
</dbReference>
<evidence type="ECO:0000313" key="8">
    <source>
        <dbReference type="Proteomes" id="UP000283383"/>
    </source>
</evidence>
<dbReference type="InterPro" id="IPR033658">
    <property type="entry name" value="GRX_PICOT-like"/>
</dbReference>
<reference evidence="7 8" key="1">
    <citation type="journal article" date="2018" name="BMC Genomics">
        <title>Comparative genome analyses reveal sequence features reflecting distinct modes of host-adaptation between dicot and monocot powdery mildew.</title>
        <authorList>
            <person name="Wu Y."/>
            <person name="Ma X."/>
            <person name="Pan Z."/>
            <person name="Kale S.D."/>
            <person name="Song Y."/>
            <person name="King H."/>
            <person name="Zhang Q."/>
            <person name="Presley C."/>
            <person name="Deng X."/>
            <person name="Wei C.I."/>
            <person name="Xiao S."/>
        </authorList>
    </citation>
    <scope>NUCLEOTIDE SEQUENCE [LARGE SCALE GENOMIC DNA]</scope>
    <source>
        <strain evidence="7">UMSG3</strain>
    </source>
</reference>
<dbReference type="Pfam" id="PF00085">
    <property type="entry name" value="Thioredoxin"/>
    <property type="match status" value="1"/>
</dbReference>
<evidence type="ECO:0000259" key="5">
    <source>
        <dbReference type="Pfam" id="PF00085"/>
    </source>
</evidence>
<accession>A0A420HKA0</accession>
<gene>
    <name evidence="7" type="ORF">GcM3_185036</name>
</gene>
<dbReference type="Proteomes" id="UP000283383">
    <property type="component" value="Unassembled WGS sequence"/>
</dbReference>
<feature type="compositionally biased region" description="Polar residues" evidence="4">
    <location>
        <begin position="120"/>
        <end position="130"/>
    </location>
</feature>
<dbReference type="GO" id="GO:0006879">
    <property type="term" value="P:intracellular iron ion homeostasis"/>
    <property type="evidence" value="ECO:0007669"/>
    <property type="project" value="TreeGrafter"/>
</dbReference>
<feature type="domain" description="Thioredoxin" evidence="5">
    <location>
        <begin position="10"/>
        <end position="109"/>
    </location>
</feature>
<dbReference type="PANTHER" id="PTHR10293:SF73">
    <property type="entry name" value="GLUTAREDOXIN-3"/>
    <property type="match status" value="1"/>
</dbReference>
<keyword evidence="3" id="KW-0411">Iron-sulfur</keyword>
<dbReference type="Gene3D" id="3.40.30.10">
    <property type="entry name" value="Glutaredoxin"/>
    <property type="match status" value="2"/>
</dbReference>
<dbReference type="InterPro" id="IPR004480">
    <property type="entry name" value="Monothiol_GRX-rel"/>
</dbReference>
<keyword evidence="1" id="KW-0479">Metal-binding</keyword>
<dbReference type="AlphaFoldDB" id="A0A420HKA0"/>
<dbReference type="PANTHER" id="PTHR10293">
    <property type="entry name" value="GLUTAREDOXIN FAMILY MEMBER"/>
    <property type="match status" value="1"/>
</dbReference>
<evidence type="ECO:0000256" key="2">
    <source>
        <dbReference type="ARBA" id="ARBA00023004"/>
    </source>
</evidence>
<dbReference type="STRING" id="62708.A0A420HKA0"/>
<dbReference type="GO" id="GO:0005634">
    <property type="term" value="C:nucleus"/>
    <property type="evidence" value="ECO:0007669"/>
    <property type="project" value="TreeGrafter"/>
</dbReference>
<keyword evidence="8" id="KW-1185">Reference proteome</keyword>
<dbReference type="GO" id="GO:0051537">
    <property type="term" value="F:2 iron, 2 sulfur cluster binding"/>
    <property type="evidence" value="ECO:0007669"/>
    <property type="project" value="TreeGrafter"/>
</dbReference>
<keyword evidence="2" id="KW-0408">Iron</keyword>
<evidence type="ECO:0000256" key="3">
    <source>
        <dbReference type="ARBA" id="ARBA00023014"/>
    </source>
</evidence>
<comment type="caution">
    <text evidence="7">The sequence shown here is derived from an EMBL/GenBank/DDBJ whole genome shotgun (WGS) entry which is preliminary data.</text>
</comment>
<feature type="domain" description="Glutaredoxin" evidence="6">
    <location>
        <begin position="178"/>
        <end position="242"/>
    </location>
</feature>
<dbReference type="InterPro" id="IPR002109">
    <property type="entry name" value="Glutaredoxin"/>
</dbReference>
<dbReference type="PROSITE" id="PS51354">
    <property type="entry name" value="GLUTAREDOXIN_2"/>
    <property type="match status" value="1"/>
</dbReference>
<protein>
    <submittedName>
        <fullName evidence="7">Monothiol glutaredoxin-3</fullName>
    </submittedName>
</protein>
<organism evidence="7 8">
    <name type="scientific">Golovinomyces cichoracearum</name>
    <dbReference type="NCBI Taxonomy" id="62708"/>
    <lineage>
        <taxon>Eukaryota</taxon>
        <taxon>Fungi</taxon>
        <taxon>Dikarya</taxon>
        <taxon>Ascomycota</taxon>
        <taxon>Pezizomycotina</taxon>
        <taxon>Leotiomycetes</taxon>
        <taxon>Erysiphales</taxon>
        <taxon>Erysiphaceae</taxon>
        <taxon>Golovinomyces</taxon>
    </lineage>
</organism>
<proteinExistence type="predicted"/>
<name>A0A420HKA0_9PEZI</name>
<sequence>MQSLREIKTEQAWKEYTSNIDPNTLQIIYFKTEWAAPCKRMTTVIETLASSYPVNEPPATSWIIIDAEELIDISDSFNVSAVPFIVLRRGTEVIETVSGSDASKVRAVIEKNINSPTTLAQPVISNQVESKQVEREDLSSNKSSSQDAVTLPEDVVGEDKQKEKLHERLAELVKAAPIMLFMKGTPGSPRCGFSREIVGILRKSGIKYGFFDILADDDVRQGLKEFADWPTFPQLWINGELVGGLDIVKEELANNPDFLQSSGSLIETN</sequence>
<dbReference type="InterPro" id="IPR036249">
    <property type="entry name" value="Thioredoxin-like_sf"/>
</dbReference>
<dbReference type="FunFam" id="3.40.30.10:FF:000012">
    <property type="entry name" value="Monothiol glutaredoxin"/>
    <property type="match status" value="1"/>
</dbReference>
<dbReference type="GO" id="GO:0015036">
    <property type="term" value="F:disulfide oxidoreductase activity"/>
    <property type="evidence" value="ECO:0007669"/>
    <property type="project" value="UniProtKB-ARBA"/>
</dbReference>
<dbReference type="GO" id="GO:0005829">
    <property type="term" value="C:cytosol"/>
    <property type="evidence" value="ECO:0007669"/>
    <property type="project" value="TreeGrafter"/>
</dbReference>
<dbReference type="GO" id="GO:0046872">
    <property type="term" value="F:metal ion binding"/>
    <property type="evidence" value="ECO:0007669"/>
    <property type="project" value="UniProtKB-KW"/>
</dbReference>
<dbReference type="InterPro" id="IPR013766">
    <property type="entry name" value="Thioredoxin_domain"/>
</dbReference>
<evidence type="ECO:0000259" key="6">
    <source>
        <dbReference type="Pfam" id="PF00462"/>
    </source>
</evidence>
<feature type="region of interest" description="Disordered" evidence="4">
    <location>
        <begin position="120"/>
        <end position="150"/>
    </location>
</feature>
<evidence type="ECO:0000256" key="4">
    <source>
        <dbReference type="SAM" id="MobiDB-lite"/>
    </source>
</evidence>